<sequence>MGCIQGSGTQGCNAETFGEAKDAEGFLVQGFSERKDACKRTFGIDDIGPDLIVHDPQVILVRYCQDVLKVFLGIHQTQRVMRIAQADHFSFRSNI</sequence>
<protein>
    <submittedName>
        <fullName evidence="1">Uncharacterized protein</fullName>
    </submittedName>
</protein>
<proteinExistence type="predicted"/>
<dbReference type="AlphaFoldDB" id="A0A645BZW7"/>
<accession>A0A645BZW7</accession>
<dbReference type="EMBL" id="VSSQ01023910">
    <property type="protein sequence ID" value="MPM71116.1"/>
    <property type="molecule type" value="Genomic_DNA"/>
</dbReference>
<comment type="caution">
    <text evidence="1">The sequence shown here is derived from an EMBL/GenBank/DDBJ whole genome shotgun (WGS) entry which is preliminary data.</text>
</comment>
<reference evidence="1" key="1">
    <citation type="submission" date="2019-08" db="EMBL/GenBank/DDBJ databases">
        <authorList>
            <person name="Kucharzyk K."/>
            <person name="Murdoch R.W."/>
            <person name="Higgins S."/>
            <person name="Loffler F."/>
        </authorList>
    </citation>
    <scope>NUCLEOTIDE SEQUENCE</scope>
</reference>
<gene>
    <name evidence="1" type="ORF">SDC9_118079</name>
</gene>
<evidence type="ECO:0000313" key="1">
    <source>
        <dbReference type="EMBL" id="MPM71116.1"/>
    </source>
</evidence>
<organism evidence="1">
    <name type="scientific">bioreactor metagenome</name>
    <dbReference type="NCBI Taxonomy" id="1076179"/>
    <lineage>
        <taxon>unclassified sequences</taxon>
        <taxon>metagenomes</taxon>
        <taxon>ecological metagenomes</taxon>
    </lineage>
</organism>
<name>A0A645BZW7_9ZZZZ</name>